<evidence type="ECO:0000256" key="5">
    <source>
        <dbReference type="ARBA" id="ARBA00022737"/>
    </source>
</evidence>
<evidence type="ECO:0000256" key="4">
    <source>
        <dbReference type="ARBA" id="ARBA00022574"/>
    </source>
</evidence>
<dbReference type="OMA" id="RCCAYSP"/>
<protein>
    <recommendedName>
        <fullName evidence="2">Eukaryotic translation initiation factor 2A</fullName>
    </recommendedName>
</protein>
<gene>
    <name evidence="10" type="ORF">KFE25_012247</name>
</gene>
<dbReference type="GO" id="GO:0043022">
    <property type="term" value="F:ribosome binding"/>
    <property type="evidence" value="ECO:0007669"/>
    <property type="project" value="TreeGrafter"/>
</dbReference>
<keyword evidence="6" id="KW-0810">Translation regulation</keyword>
<dbReference type="Gene3D" id="2.130.10.10">
    <property type="entry name" value="YVTN repeat-like/Quinoprotein amine dehydrogenase"/>
    <property type="match status" value="1"/>
</dbReference>
<comment type="caution">
    <text evidence="10">The sequence shown here is derived from an EMBL/GenBank/DDBJ whole genome shotgun (WGS) entry which is preliminary data.</text>
</comment>
<evidence type="ECO:0000313" key="11">
    <source>
        <dbReference type="Proteomes" id="UP000751190"/>
    </source>
</evidence>
<proteinExistence type="inferred from homology"/>
<keyword evidence="4" id="KW-0853">WD repeat</keyword>
<dbReference type="GO" id="GO:0006417">
    <property type="term" value="P:regulation of translation"/>
    <property type="evidence" value="ECO:0007669"/>
    <property type="project" value="UniProtKB-KW"/>
</dbReference>
<dbReference type="Pfam" id="PF08662">
    <property type="entry name" value="eIF2A"/>
    <property type="match status" value="1"/>
</dbReference>
<name>A0A8J6C596_DIALT</name>
<feature type="region of interest" description="Disordered" evidence="8">
    <location>
        <begin position="419"/>
        <end position="528"/>
    </location>
</feature>
<reference evidence="10" key="1">
    <citation type="submission" date="2021-05" db="EMBL/GenBank/DDBJ databases">
        <title>The genome of the haptophyte Pavlova lutheri (Diacronema luteri, Pavlovales) - a model for lipid biosynthesis in eukaryotic algae.</title>
        <authorList>
            <person name="Hulatt C.J."/>
            <person name="Posewitz M.C."/>
        </authorList>
    </citation>
    <scope>NUCLEOTIDE SEQUENCE</scope>
    <source>
        <strain evidence="10">NIVA-4/92</strain>
    </source>
</reference>
<feature type="domain" description="Translation initiation factor beta propellor-like" evidence="9">
    <location>
        <begin position="218"/>
        <end position="412"/>
    </location>
</feature>
<evidence type="ECO:0000256" key="1">
    <source>
        <dbReference type="ARBA" id="ARBA00009573"/>
    </source>
</evidence>
<dbReference type="InterPro" id="IPR015943">
    <property type="entry name" value="WD40/YVTN_repeat-like_dom_sf"/>
</dbReference>
<evidence type="ECO:0000313" key="10">
    <source>
        <dbReference type="EMBL" id="KAG8462427.1"/>
    </source>
</evidence>
<dbReference type="InterPro" id="IPR011387">
    <property type="entry name" value="TIF2A"/>
</dbReference>
<dbReference type="PANTHER" id="PTHR13227">
    <property type="entry name" value="EUKARYOTIC TRANSLATION INITIATION FACTOR 2A"/>
    <property type="match status" value="1"/>
</dbReference>
<sequence>MSGPHVFTRGKAGGAVLSGMPALAPLEGVPSMSSLHSAVFSADGRYMAALDLSPAGGGARVHAVGGDWPIVLRVERPAVTAIAFSPFATFVVTWEKLVDDSDGNLLVWRLSDGSVASRLKQKSFARDKWPSTPWSADESLCAQLATGEVQFHDGHEGPGVRPPIARLKLPNVSKFQLAPSSQPAQRIATFVPEHNGGPAMVRVYEYPRLEAGAYVRQKAFYKAQSVELKWAPSGVGLLVLAHTDEDKSNRSYYGETSLFYVPASKEGTEGNVPRVKEGPVHDVAWSPMADVFCCVHGFMPAVSIIYNAALQPVFRLGTEAPRNTVRWSPHGHLLALGGFGNVGGGLDFWDVEQRLLLNSVDAHMTVGCEWAADSEHLLTSTLFPRLRVENGYKLWAADGRLLDERRIDELSEATLAPAQAGAFAKPKPRQPAKPGAVGGASGAGAGGAAAAAKPAGKYVPPSRRGQPGADAGFDIHAYDPSADRDGRGPIFAQRGLPVGADPADAGRGRGKGGRGGGRGAAAPSGAAGRGGAVAAAAATAAGAAAVGSGEGGAATSEAAKKAKAVGKKLRQIAELQEALDAGKVLEKNQLDKISARAELEAELAALTVTMAEEAKTGLWR</sequence>
<keyword evidence="7" id="KW-0648">Protein biosynthesis</keyword>
<evidence type="ECO:0000259" key="9">
    <source>
        <dbReference type="Pfam" id="PF08662"/>
    </source>
</evidence>
<evidence type="ECO:0000256" key="8">
    <source>
        <dbReference type="SAM" id="MobiDB-lite"/>
    </source>
</evidence>
<evidence type="ECO:0000256" key="7">
    <source>
        <dbReference type="ARBA" id="ARBA00022917"/>
    </source>
</evidence>
<feature type="compositionally biased region" description="Gly residues" evidence="8">
    <location>
        <begin position="436"/>
        <end position="447"/>
    </location>
</feature>
<dbReference type="GO" id="GO:0022627">
    <property type="term" value="C:cytosolic small ribosomal subunit"/>
    <property type="evidence" value="ECO:0007669"/>
    <property type="project" value="TreeGrafter"/>
</dbReference>
<dbReference type="GO" id="GO:0000049">
    <property type="term" value="F:tRNA binding"/>
    <property type="evidence" value="ECO:0007669"/>
    <property type="project" value="TreeGrafter"/>
</dbReference>
<comment type="similarity">
    <text evidence="1">Belongs to the WD repeat EIF2A family.</text>
</comment>
<dbReference type="EMBL" id="JAGTXO010000021">
    <property type="protein sequence ID" value="KAG8462427.1"/>
    <property type="molecule type" value="Genomic_DNA"/>
</dbReference>
<organism evidence="10 11">
    <name type="scientific">Diacronema lutheri</name>
    <name type="common">Unicellular marine alga</name>
    <name type="synonym">Monochrysis lutheri</name>
    <dbReference type="NCBI Taxonomy" id="2081491"/>
    <lineage>
        <taxon>Eukaryota</taxon>
        <taxon>Haptista</taxon>
        <taxon>Haptophyta</taxon>
        <taxon>Pavlovophyceae</taxon>
        <taxon>Pavlovales</taxon>
        <taxon>Pavlovaceae</taxon>
        <taxon>Diacronema</taxon>
    </lineage>
</organism>
<dbReference type="GO" id="GO:0003729">
    <property type="term" value="F:mRNA binding"/>
    <property type="evidence" value="ECO:0007669"/>
    <property type="project" value="TreeGrafter"/>
</dbReference>
<evidence type="ECO:0000256" key="3">
    <source>
        <dbReference type="ARBA" id="ARBA00022540"/>
    </source>
</evidence>
<dbReference type="SUPFAM" id="SSF82171">
    <property type="entry name" value="DPP6 N-terminal domain-like"/>
    <property type="match status" value="1"/>
</dbReference>
<keyword evidence="3" id="KW-0396">Initiation factor</keyword>
<accession>A0A8J6C596</accession>
<dbReference type="GO" id="GO:0003743">
    <property type="term" value="F:translation initiation factor activity"/>
    <property type="evidence" value="ECO:0007669"/>
    <property type="project" value="UniProtKB-KW"/>
</dbReference>
<feature type="compositionally biased region" description="Low complexity" evidence="8">
    <location>
        <begin position="448"/>
        <end position="457"/>
    </location>
</feature>
<keyword evidence="5" id="KW-0677">Repeat</keyword>
<dbReference type="PANTHER" id="PTHR13227:SF0">
    <property type="entry name" value="EUKARYOTIC TRANSLATION INITIATION FACTOR 2A"/>
    <property type="match status" value="1"/>
</dbReference>
<evidence type="ECO:0000256" key="6">
    <source>
        <dbReference type="ARBA" id="ARBA00022845"/>
    </source>
</evidence>
<dbReference type="InterPro" id="IPR013979">
    <property type="entry name" value="TIF_beta_prop-like"/>
</dbReference>
<dbReference type="Proteomes" id="UP000751190">
    <property type="component" value="Unassembled WGS sequence"/>
</dbReference>
<keyword evidence="11" id="KW-1185">Reference proteome</keyword>
<dbReference type="AlphaFoldDB" id="A0A8J6C596"/>
<dbReference type="OrthoDB" id="2194683at2759"/>
<evidence type="ECO:0000256" key="2">
    <source>
        <dbReference type="ARBA" id="ARBA00013819"/>
    </source>
</evidence>